<sequence length="128" mass="14184">MDCFRLSPIRNISFGHDYTLLLSVVPHSVVLKSNHTLHDNIPVFSVRLFINNSIDYHNSCDDIVALDFHICVIIAAQAIHPLFLASGGFHKDAEVTLNLVVMEALGLTEFHADIKATVFALIKLALMS</sequence>
<evidence type="ECO:0000313" key="2">
    <source>
        <dbReference type="Proteomes" id="UP000298663"/>
    </source>
</evidence>
<proteinExistence type="predicted"/>
<organism evidence="1 2">
    <name type="scientific">Steinernema carpocapsae</name>
    <name type="common">Entomopathogenic nematode</name>
    <dbReference type="NCBI Taxonomy" id="34508"/>
    <lineage>
        <taxon>Eukaryota</taxon>
        <taxon>Metazoa</taxon>
        <taxon>Ecdysozoa</taxon>
        <taxon>Nematoda</taxon>
        <taxon>Chromadorea</taxon>
        <taxon>Rhabditida</taxon>
        <taxon>Tylenchina</taxon>
        <taxon>Panagrolaimomorpha</taxon>
        <taxon>Strongyloidoidea</taxon>
        <taxon>Steinernematidae</taxon>
        <taxon>Steinernema</taxon>
    </lineage>
</organism>
<reference evidence="1 2" key="1">
    <citation type="journal article" date="2015" name="Genome Biol.">
        <title>Comparative genomics of Steinernema reveals deeply conserved gene regulatory networks.</title>
        <authorList>
            <person name="Dillman A.R."/>
            <person name="Macchietto M."/>
            <person name="Porter C.F."/>
            <person name="Rogers A."/>
            <person name="Williams B."/>
            <person name="Antoshechkin I."/>
            <person name="Lee M.M."/>
            <person name="Goodwin Z."/>
            <person name="Lu X."/>
            <person name="Lewis E.E."/>
            <person name="Goodrich-Blair H."/>
            <person name="Stock S.P."/>
            <person name="Adams B.J."/>
            <person name="Sternberg P.W."/>
            <person name="Mortazavi A."/>
        </authorList>
    </citation>
    <scope>NUCLEOTIDE SEQUENCE [LARGE SCALE GENOMIC DNA]</scope>
    <source>
        <strain evidence="1 2">ALL</strain>
    </source>
</reference>
<evidence type="ECO:0000313" key="1">
    <source>
        <dbReference type="EMBL" id="TKR57860.1"/>
    </source>
</evidence>
<keyword evidence="2" id="KW-1185">Reference proteome</keyword>
<reference evidence="1 2" key="2">
    <citation type="journal article" date="2019" name="G3 (Bethesda)">
        <title>Hybrid Assembly of the Genome of the Entomopathogenic Nematode Steinernema carpocapsae Identifies the X-Chromosome.</title>
        <authorList>
            <person name="Serra L."/>
            <person name="Macchietto M."/>
            <person name="Macias-Munoz A."/>
            <person name="McGill C.J."/>
            <person name="Rodriguez I.M."/>
            <person name="Rodriguez B."/>
            <person name="Murad R."/>
            <person name="Mortazavi A."/>
        </authorList>
    </citation>
    <scope>NUCLEOTIDE SEQUENCE [LARGE SCALE GENOMIC DNA]</scope>
    <source>
        <strain evidence="1 2">ALL</strain>
    </source>
</reference>
<name>A0A4U5LPN0_STECR</name>
<comment type="caution">
    <text evidence="1">The sequence shown here is derived from an EMBL/GenBank/DDBJ whole genome shotgun (WGS) entry which is preliminary data.</text>
</comment>
<accession>A0A4U5LPN0</accession>
<dbReference type="AlphaFoldDB" id="A0A4U5LPN0"/>
<protein>
    <submittedName>
        <fullName evidence="1">Uncharacterized protein</fullName>
    </submittedName>
</protein>
<dbReference type="Proteomes" id="UP000298663">
    <property type="component" value="Unassembled WGS sequence"/>
</dbReference>
<gene>
    <name evidence="1" type="ORF">L596_030505</name>
</gene>
<dbReference type="EMBL" id="AZBU02000014">
    <property type="protein sequence ID" value="TKR57860.1"/>
    <property type="molecule type" value="Genomic_DNA"/>
</dbReference>